<name>A0A1M4XC10_9BURK</name>
<evidence type="ECO:0000259" key="2">
    <source>
        <dbReference type="Pfam" id="PF02470"/>
    </source>
</evidence>
<protein>
    <submittedName>
        <fullName evidence="3">Phospholipid/cholesterol/gamma-HCH transport system substrate-binding protein</fullName>
    </submittedName>
</protein>
<accession>A0A1M4XC10</accession>
<keyword evidence="4" id="KW-1185">Reference proteome</keyword>
<feature type="transmembrane region" description="Helical" evidence="1">
    <location>
        <begin position="7"/>
        <end position="28"/>
    </location>
</feature>
<evidence type="ECO:0000256" key="1">
    <source>
        <dbReference type="SAM" id="Phobius"/>
    </source>
</evidence>
<sequence length="318" mass="34276">MENKSHAIAAGIFVVTVAALLLVLAVWLTRDQGSYQTYEMTTRQAVTGLQLQAPVRYKGVSVGKVMHIGFDPEQAGNVLIRVSVDETTPVTPRTFATLGYQGVTGLAYIDLDDADADLPLLGHTAKGHARIHMRPSSLSQLAAMGPEVIGDVRETMASINALLNAENRDTLAQTIERFGQAAHDGSVLMQNMNQGWSQTLEPSIARLTQDVGTSLQSLQRTAASIEQMSQEITRIASRLNAEDGALVQLDRGVQAFVGVAESINHGTLPRLERTMNDVSVSMQSVEQLTRNISSNPQAFLYGNPLDLPGPGERGYVAP</sequence>
<dbReference type="AlphaFoldDB" id="A0A1M4XC10"/>
<evidence type="ECO:0000313" key="4">
    <source>
        <dbReference type="Proteomes" id="UP000184327"/>
    </source>
</evidence>
<proteinExistence type="predicted"/>
<dbReference type="Pfam" id="PF02470">
    <property type="entry name" value="MlaD"/>
    <property type="match status" value="1"/>
</dbReference>
<dbReference type="STRING" id="1122156.SAMN02745117_01018"/>
<dbReference type="EMBL" id="FQUZ01000009">
    <property type="protein sequence ID" value="SHE90981.1"/>
    <property type="molecule type" value="Genomic_DNA"/>
</dbReference>
<feature type="domain" description="Mce/MlaD" evidence="2">
    <location>
        <begin position="36"/>
        <end position="113"/>
    </location>
</feature>
<gene>
    <name evidence="3" type="ORF">SAMN02745117_01018</name>
</gene>
<keyword evidence="1" id="KW-0812">Transmembrane</keyword>
<keyword evidence="1" id="KW-1133">Transmembrane helix</keyword>
<dbReference type="OrthoDB" id="5294672at2"/>
<dbReference type="PANTHER" id="PTHR36698">
    <property type="entry name" value="BLL5892 PROTEIN"/>
    <property type="match status" value="1"/>
</dbReference>
<reference evidence="3 4" key="1">
    <citation type="submission" date="2016-11" db="EMBL/GenBank/DDBJ databases">
        <authorList>
            <person name="Jaros S."/>
            <person name="Januszkiewicz K."/>
            <person name="Wedrychowicz H."/>
        </authorList>
    </citation>
    <scope>NUCLEOTIDE SEQUENCE [LARGE SCALE GENOMIC DNA]</scope>
    <source>
        <strain evidence="3 4">DSM 16112</strain>
    </source>
</reference>
<dbReference type="InterPro" id="IPR003399">
    <property type="entry name" value="Mce/MlaD"/>
</dbReference>
<keyword evidence="1" id="KW-0472">Membrane</keyword>
<dbReference type="PANTHER" id="PTHR36698:SF2">
    <property type="entry name" value="MCE_MLAD DOMAIN-CONTAINING PROTEIN"/>
    <property type="match status" value="1"/>
</dbReference>
<evidence type="ECO:0000313" key="3">
    <source>
        <dbReference type="EMBL" id="SHE90981.1"/>
    </source>
</evidence>
<dbReference type="RefSeq" id="WP_073355398.1">
    <property type="nucleotide sequence ID" value="NZ_FQUZ01000009.1"/>
</dbReference>
<dbReference type="Proteomes" id="UP000184327">
    <property type="component" value="Unassembled WGS sequence"/>
</dbReference>
<organism evidence="3 4">
    <name type="scientific">Lampropedia hyalina DSM 16112</name>
    <dbReference type="NCBI Taxonomy" id="1122156"/>
    <lineage>
        <taxon>Bacteria</taxon>
        <taxon>Pseudomonadati</taxon>
        <taxon>Pseudomonadota</taxon>
        <taxon>Betaproteobacteria</taxon>
        <taxon>Burkholderiales</taxon>
        <taxon>Comamonadaceae</taxon>
        <taxon>Lampropedia</taxon>
    </lineage>
</organism>